<evidence type="ECO:0000313" key="3">
    <source>
        <dbReference type="EMBL" id="MBB6173534.1"/>
    </source>
</evidence>
<sequence length="261" mass="26846">MLAWLGGAWWRPHAAGAAVAAFLLALITVQVIGHGPVTAVDAPVHAYFDPREPEGALHALAVAGARLGQRAVTIPLLAAAAVWASLRWRDPRPIVATVTGLGALALVGTVLKVYVGRTPPVLDVDVVNAGIDNVTAWLTSLATFGATPFDGFVSYPSGHTANAALTFPLLAWLLFGPYGVRPGAVALRRALLCSLVPVVLVGSMMVVLDYHWVSEVLGGAALGAALALLSRLVLGSGTARGTEAVARAAPASPVRVPRKSG</sequence>
<feature type="domain" description="Phosphatidic acid phosphatase type 2/haloperoxidase" evidence="2">
    <location>
        <begin position="98"/>
        <end position="231"/>
    </location>
</feature>
<accession>A0A7W9YK58</accession>
<dbReference type="Gene3D" id="1.20.144.10">
    <property type="entry name" value="Phosphatidic acid phosphatase type 2/haloperoxidase"/>
    <property type="match status" value="1"/>
</dbReference>
<dbReference type="RefSeq" id="WP_343070612.1">
    <property type="nucleotide sequence ID" value="NZ_JACHDS010000001.1"/>
</dbReference>
<dbReference type="AlphaFoldDB" id="A0A7W9YK58"/>
<feature type="transmembrane region" description="Helical" evidence="1">
    <location>
        <begin position="216"/>
        <end position="234"/>
    </location>
</feature>
<dbReference type="SUPFAM" id="SSF48317">
    <property type="entry name" value="Acid phosphatase/Vanadium-dependent haloperoxidase"/>
    <property type="match status" value="1"/>
</dbReference>
<keyword evidence="1" id="KW-0812">Transmembrane</keyword>
<dbReference type="Proteomes" id="UP000546642">
    <property type="component" value="Unassembled WGS sequence"/>
</dbReference>
<organism evidence="3 4">
    <name type="scientific">Nocardiopsis mwathae</name>
    <dbReference type="NCBI Taxonomy" id="1472723"/>
    <lineage>
        <taxon>Bacteria</taxon>
        <taxon>Bacillati</taxon>
        <taxon>Actinomycetota</taxon>
        <taxon>Actinomycetes</taxon>
        <taxon>Streptosporangiales</taxon>
        <taxon>Nocardiopsidaceae</taxon>
        <taxon>Nocardiopsis</taxon>
    </lineage>
</organism>
<name>A0A7W9YK58_9ACTN</name>
<proteinExistence type="predicted"/>
<keyword evidence="1" id="KW-0472">Membrane</keyword>
<keyword evidence="4" id="KW-1185">Reference proteome</keyword>
<feature type="transmembrane region" description="Helical" evidence="1">
    <location>
        <begin position="159"/>
        <end position="178"/>
    </location>
</feature>
<evidence type="ECO:0000256" key="1">
    <source>
        <dbReference type="SAM" id="Phobius"/>
    </source>
</evidence>
<dbReference type="InterPro" id="IPR000326">
    <property type="entry name" value="PAP2/HPO"/>
</dbReference>
<gene>
    <name evidence="3" type="ORF">HNR23_003594</name>
</gene>
<keyword evidence="1" id="KW-1133">Transmembrane helix</keyword>
<dbReference type="Pfam" id="PF01569">
    <property type="entry name" value="PAP2"/>
    <property type="match status" value="1"/>
</dbReference>
<dbReference type="EMBL" id="JACHDS010000001">
    <property type="protein sequence ID" value="MBB6173534.1"/>
    <property type="molecule type" value="Genomic_DNA"/>
</dbReference>
<comment type="caution">
    <text evidence="3">The sequence shown here is derived from an EMBL/GenBank/DDBJ whole genome shotgun (WGS) entry which is preliminary data.</text>
</comment>
<reference evidence="3 4" key="1">
    <citation type="submission" date="2020-08" db="EMBL/GenBank/DDBJ databases">
        <title>Sequencing the genomes of 1000 actinobacteria strains.</title>
        <authorList>
            <person name="Klenk H.-P."/>
        </authorList>
    </citation>
    <scope>NUCLEOTIDE SEQUENCE [LARGE SCALE GENOMIC DNA]</scope>
    <source>
        <strain evidence="3 4">DSM 46659</strain>
    </source>
</reference>
<feature type="transmembrane region" description="Helical" evidence="1">
    <location>
        <begin position="190"/>
        <end position="210"/>
    </location>
</feature>
<evidence type="ECO:0000313" key="4">
    <source>
        <dbReference type="Proteomes" id="UP000546642"/>
    </source>
</evidence>
<dbReference type="InterPro" id="IPR036938">
    <property type="entry name" value="PAP2/HPO_sf"/>
</dbReference>
<evidence type="ECO:0000259" key="2">
    <source>
        <dbReference type="Pfam" id="PF01569"/>
    </source>
</evidence>
<protein>
    <submittedName>
        <fullName evidence="3">Membrane-associated phospholipid phosphatase</fullName>
    </submittedName>
</protein>
<feature type="transmembrane region" description="Helical" evidence="1">
    <location>
        <begin position="93"/>
        <end position="115"/>
    </location>
</feature>